<dbReference type="GO" id="GO:0003677">
    <property type="term" value="F:DNA binding"/>
    <property type="evidence" value="ECO:0007669"/>
    <property type="project" value="UniProtKB-UniRule"/>
</dbReference>
<dbReference type="GO" id="GO:0000160">
    <property type="term" value="P:phosphorelay signal transduction system"/>
    <property type="evidence" value="ECO:0007669"/>
    <property type="project" value="InterPro"/>
</dbReference>
<evidence type="ECO:0000256" key="1">
    <source>
        <dbReference type="ARBA" id="ARBA00005820"/>
    </source>
</evidence>
<dbReference type="GO" id="GO:0006355">
    <property type="term" value="P:regulation of DNA-templated transcription"/>
    <property type="evidence" value="ECO:0007669"/>
    <property type="project" value="InterPro"/>
</dbReference>
<feature type="domain" description="OmpR/PhoB-type" evidence="7">
    <location>
        <begin position="1"/>
        <end position="91"/>
    </location>
</feature>
<gene>
    <name evidence="8" type="ORF">Athai_09430</name>
</gene>
<dbReference type="Pfam" id="PF03704">
    <property type="entry name" value="BTAD"/>
    <property type="match status" value="1"/>
</dbReference>
<evidence type="ECO:0000313" key="9">
    <source>
        <dbReference type="Proteomes" id="UP000611640"/>
    </source>
</evidence>
<dbReference type="Pfam" id="PF13424">
    <property type="entry name" value="TPR_12"/>
    <property type="match status" value="1"/>
</dbReference>
<evidence type="ECO:0000256" key="3">
    <source>
        <dbReference type="ARBA" id="ARBA00023125"/>
    </source>
</evidence>
<accession>A0A7R7DKY5</accession>
<dbReference type="SMART" id="SM00862">
    <property type="entry name" value="Trans_reg_C"/>
    <property type="match status" value="1"/>
</dbReference>
<dbReference type="SUPFAM" id="SSF52540">
    <property type="entry name" value="P-loop containing nucleoside triphosphate hydrolases"/>
    <property type="match status" value="1"/>
</dbReference>
<feature type="repeat" description="TPR" evidence="5">
    <location>
        <begin position="845"/>
        <end position="878"/>
    </location>
</feature>
<dbReference type="InterPro" id="IPR005158">
    <property type="entry name" value="BTAD"/>
</dbReference>
<dbReference type="InterPro" id="IPR051677">
    <property type="entry name" value="AfsR-DnrI-RedD_regulator"/>
</dbReference>
<dbReference type="SMART" id="SM01043">
    <property type="entry name" value="BTAD"/>
    <property type="match status" value="1"/>
</dbReference>
<dbReference type="Gene3D" id="3.40.50.300">
    <property type="entry name" value="P-loop containing nucleotide triphosphate hydrolases"/>
    <property type="match status" value="1"/>
</dbReference>
<feature type="DNA-binding region" description="OmpR/PhoB-type" evidence="6">
    <location>
        <begin position="1"/>
        <end position="91"/>
    </location>
</feature>
<dbReference type="InterPro" id="IPR027417">
    <property type="entry name" value="P-loop_NTPase"/>
</dbReference>
<keyword evidence="2" id="KW-0805">Transcription regulation</keyword>
<name>A0A7R7DKY5_9ACTN</name>
<dbReference type="Proteomes" id="UP000611640">
    <property type="component" value="Chromosome"/>
</dbReference>
<keyword evidence="5" id="KW-0802">TPR repeat</keyword>
<dbReference type="Gene3D" id="1.10.10.10">
    <property type="entry name" value="Winged helix-like DNA-binding domain superfamily/Winged helix DNA-binding domain"/>
    <property type="match status" value="1"/>
</dbReference>
<dbReference type="PRINTS" id="PR00364">
    <property type="entry name" value="DISEASERSIST"/>
</dbReference>
<dbReference type="PROSITE" id="PS51755">
    <property type="entry name" value="OMPR_PHOB"/>
    <property type="match status" value="1"/>
</dbReference>
<evidence type="ECO:0000256" key="4">
    <source>
        <dbReference type="ARBA" id="ARBA00023163"/>
    </source>
</evidence>
<protein>
    <submittedName>
        <fullName evidence="8">SARP family transcriptional regulator</fullName>
    </submittedName>
</protein>
<comment type="similarity">
    <text evidence="1">Belongs to the AfsR/DnrI/RedD regulatory family.</text>
</comment>
<dbReference type="InterPro" id="IPR036388">
    <property type="entry name" value="WH-like_DNA-bd_sf"/>
</dbReference>
<dbReference type="Pfam" id="PF13374">
    <property type="entry name" value="TPR_10"/>
    <property type="match status" value="1"/>
</dbReference>
<evidence type="ECO:0000256" key="5">
    <source>
        <dbReference type="PROSITE-ProRule" id="PRU00339"/>
    </source>
</evidence>
<sequence length="934" mass="99097">MTFQVLGPVEVRSGDRNVPLPAGQAPQLLAVLLLDVGRVVPVEALMGVLWDGEFPASARKLVQVRMSQLRAALAATPAVLTGVRGGYRLDVDPASVDLARFRSLRRRARDVPPAAAERLLREAIELWRGPAVPELRHTVGGQRLAVPLDEEYLAAVEDCAAGALAADAGADLVEPVRAALLDHPLRERLRALLMRLLYRAGRRAAAIELYDEGRRLLADELGLDPGADLRAAYREILDADREPSAPAPRPRPAGPAQLPADVADFTGRTGELSLLSALVRVPDPPGTGRDPGPAGTGPGAATAVAAVTGTAGVGKTVLVVHWAHQHAADFPDGQLYVDLRGFDPHRAPVEASDAVRSFVEALGVPPAEVPADPDAQAALYRSLLAGRRALVLLDNARDSDQARPLLPGAGASVALVTSRVHLSGLVASDGAGPLRLDVPAADEARGFLAGRLGRSGIAADTALLDEIIRRCAGLPLALALVAARAAAHPASSLPGLVAELGDEAAALDALDGGDATTDLRAVFSWSYDVLSPAAAAVFRRAGRHPGPDVTLAAAASLAGIGARQARVALHELVRAHLIVERTTGRYGSHDLLRAYAAELADADDPVERRAAFVRTLDHYLHTARAAYLLLRPYRGVVRLDGPVPGVTVAELATVQDALAWFTAERDTLDALVRQAAAAGFARHTWQLAVATADFLQRRGPWTQLAALMDIAVRAAAAAGDRTGLAHARHQVAQTHHWLGEYAAAQQQYQRALDLFAEVGDLVAQGHVEADLGLMFERRDEPAAALDHTNRSLAHFQAAGHRVGEGLALNNVGWLHALRGDYEAALDCCRRSRGLLRAANEGYAEANVWDTIGYINDRLGRQDDAVHAYRRALTLFTEAGDLYYAADTLTHLGAAQRHAGDVDGARESWTRALRLLEELGHADATAVRASLDELG</sequence>
<dbReference type="InterPro" id="IPR001867">
    <property type="entry name" value="OmpR/PhoB-type_DNA-bd"/>
</dbReference>
<keyword evidence="9" id="KW-1185">Reference proteome</keyword>
<dbReference type="InterPro" id="IPR019734">
    <property type="entry name" value="TPR_rpt"/>
</dbReference>
<organism evidence="8 9">
    <name type="scientific">Actinocatenispora thailandica</name>
    <dbReference type="NCBI Taxonomy" id="227318"/>
    <lineage>
        <taxon>Bacteria</taxon>
        <taxon>Bacillati</taxon>
        <taxon>Actinomycetota</taxon>
        <taxon>Actinomycetes</taxon>
        <taxon>Micromonosporales</taxon>
        <taxon>Micromonosporaceae</taxon>
        <taxon>Actinocatenispora</taxon>
    </lineage>
</organism>
<dbReference type="InterPro" id="IPR016032">
    <property type="entry name" value="Sig_transdc_resp-reg_C-effctor"/>
</dbReference>
<dbReference type="KEGG" id="atl:Athai_09430"/>
<dbReference type="SUPFAM" id="SSF48452">
    <property type="entry name" value="TPR-like"/>
    <property type="match status" value="2"/>
</dbReference>
<dbReference type="PANTHER" id="PTHR35807:SF1">
    <property type="entry name" value="TRANSCRIPTIONAL REGULATOR REDD"/>
    <property type="match status" value="1"/>
</dbReference>
<dbReference type="GO" id="GO:0043531">
    <property type="term" value="F:ADP binding"/>
    <property type="evidence" value="ECO:0007669"/>
    <property type="project" value="InterPro"/>
</dbReference>
<keyword evidence="4" id="KW-0804">Transcription</keyword>
<evidence type="ECO:0000256" key="6">
    <source>
        <dbReference type="PROSITE-ProRule" id="PRU01091"/>
    </source>
</evidence>
<dbReference type="EMBL" id="AP023355">
    <property type="protein sequence ID" value="BCJ33440.1"/>
    <property type="molecule type" value="Genomic_DNA"/>
</dbReference>
<evidence type="ECO:0000313" key="8">
    <source>
        <dbReference type="EMBL" id="BCJ33440.1"/>
    </source>
</evidence>
<evidence type="ECO:0000259" key="7">
    <source>
        <dbReference type="PROSITE" id="PS51755"/>
    </source>
</evidence>
<dbReference type="Gene3D" id="1.25.40.10">
    <property type="entry name" value="Tetratricopeptide repeat domain"/>
    <property type="match status" value="2"/>
</dbReference>
<dbReference type="SUPFAM" id="SSF46894">
    <property type="entry name" value="C-terminal effector domain of the bipartite response regulators"/>
    <property type="match status" value="1"/>
</dbReference>
<dbReference type="SMART" id="SM00028">
    <property type="entry name" value="TPR"/>
    <property type="match status" value="5"/>
</dbReference>
<dbReference type="PROSITE" id="PS50005">
    <property type="entry name" value="TPR"/>
    <property type="match status" value="1"/>
</dbReference>
<dbReference type="AlphaFoldDB" id="A0A7R7DKY5"/>
<reference evidence="8 9" key="1">
    <citation type="submission" date="2020-08" db="EMBL/GenBank/DDBJ databases">
        <title>Whole genome shotgun sequence of Actinocatenispora thailandica NBRC 105041.</title>
        <authorList>
            <person name="Komaki H."/>
            <person name="Tamura T."/>
        </authorList>
    </citation>
    <scope>NUCLEOTIDE SEQUENCE [LARGE SCALE GENOMIC DNA]</scope>
    <source>
        <strain evidence="8 9">NBRC 105041</strain>
    </source>
</reference>
<dbReference type="PANTHER" id="PTHR35807">
    <property type="entry name" value="TRANSCRIPTIONAL REGULATOR REDD-RELATED"/>
    <property type="match status" value="1"/>
</dbReference>
<proteinExistence type="inferred from homology"/>
<dbReference type="InterPro" id="IPR011990">
    <property type="entry name" value="TPR-like_helical_dom_sf"/>
</dbReference>
<keyword evidence="3 6" id="KW-0238">DNA-binding</keyword>
<dbReference type="Pfam" id="PF00486">
    <property type="entry name" value="Trans_reg_C"/>
    <property type="match status" value="1"/>
</dbReference>
<evidence type="ECO:0000256" key="2">
    <source>
        <dbReference type="ARBA" id="ARBA00023015"/>
    </source>
</evidence>